<dbReference type="Proteomes" id="UP000244334">
    <property type="component" value="Unassembled WGS sequence"/>
</dbReference>
<evidence type="ECO:0000313" key="1">
    <source>
        <dbReference type="EMBL" id="RAP69431.1"/>
    </source>
</evidence>
<keyword evidence="2" id="KW-1185">Reference proteome</keyword>
<accession>A0A328TJH5</accession>
<dbReference type="EMBL" id="LJAM02000778">
    <property type="protein sequence ID" value="RAP69431.1"/>
    <property type="molecule type" value="Genomic_DNA"/>
</dbReference>
<gene>
    <name evidence="1" type="ORF">ACZ87_03783</name>
</gene>
<dbReference type="AlphaFoldDB" id="A0A328TJH5"/>
<comment type="caution">
    <text evidence="1">The sequence shown here is derived from an EMBL/GenBank/DDBJ whole genome shotgun (WGS) entry which is preliminary data.</text>
</comment>
<organism evidence="1 2">
    <name type="scientific">Candidatus Erwinia dacicola</name>
    <dbReference type="NCBI Taxonomy" id="252393"/>
    <lineage>
        <taxon>Bacteria</taxon>
        <taxon>Pseudomonadati</taxon>
        <taxon>Pseudomonadota</taxon>
        <taxon>Gammaproteobacteria</taxon>
        <taxon>Enterobacterales</taxon>
        <taxon>Erwiniaceae</taxon>
        <taxon>Erwinia</taxon>
    </lineage>
</organism>
<name>A0A328TJH5_9GAMM</name>
<protein>
    <submittedName>
        <fullName evidence="1">Uncharacterized protein</fullName>
    </submittedName>
</protein>
<sequence>MLSNCVAILEKIHKNKGKVFTSGMGKKSIEMCKNKIEIKQKSGYQFYAK</sequence>
<reference evidence="1" key="1">
    <citation type="submission" date="2018-04" db="EMBL/GenBank/DDBJ databases">
        <title>Genomes of the Obligate Erwinia dacicola and Facultative Enterobacter sp. OLF Endosymbionts of the Olive Fruit fly, Bactrocera oleae.</title>
        <authorList>
            <person name="Estes A.M."/>
            <person name="Hearn D.J."/>
            <person name="Agarwal S."/>
            <person name="Pierson E.A."/>
            <person name="Dunning-Hotopp J.C."/>
        </authorList>
    </citation>
    <scope>NUCLEOTIDE SEQUENCE [LARGE SCALE GENOMIC DNA]</scope>
    <source>
        <strain evidence="1">Oroville</strain>
    </source>
</reference>
<proteinExistence type="predicted"/>
<evidence type="ECO:0000313" key="2">
    <source>
        <dbReference type="Proteomes" id="UP000244334"/>
    </source>
</evidence>